<evidence type="ECO:0000256" key="2">
    <source>
        <dbReference type="ARBA" id="ARBA00004167"/>
    </source>
</evidence>
<dbReference type="Gene3D" id="1.10.150.900">
    <property type="match status" value="1"/>
</dbReference>
<keyword evidence="12" id="KW-1133">Transmembrane helix</keyword>
<feature type="active site" description="Proton acceptor" evidence="15">
    <location>
        <position position="212"/>
    </location>
</feature>
<dbReference type="CDD" id="cd05674">
    <property type="entry name" value="M20_yscS"/>
    <property type="match status" value="1"/>
</dbReference>
<comment type="similarity">
    <text evidence="3">Belongs to the peptidase M20A family.</text>
</comment>
<evidence type="ECO:0000256" key="6">
    <source>
        <dbReference type="ARBA" id="ARBA00022670"/>
    </source>
</evidence>
<evidence type="ECO:0000256" key="1">
    <source>
        <dbReference type="ARBA" id="ARBA00001947"/>
    </source>
</evidence>
<keyword evidence="13" id="KW-0472">Membrane</keyword>
<feature type="binding site" evidence="16">
    <location>
        <position position="241"/>
    </location>
    <ligand>
        <name>Zn(2+)</name>
        <dbReference type="ChEBI" id="CHEBI:29105"/>
        <label>2</label>
    </ligand>
</feature>
<dbReference type="GO" id="GO:0016020">
    <property type="term" value="C:membrane"/>
    <property type="evidence" value="ECO:0007669"/>
    <property type="project" value="UniProtKB-SubCell"/>
</dbReference>
<dbReference type="Pfam" id="PF01546">
    <property type="entry name" value="Peptidase_M20"/>
    <property type="match status" value="1"/>
</dbReference>
<dbReference type="EMBL" id="FXLY01000011">
    <property type="protein sequence ID" value="SMN22416.1"/>
    <property type="molecule type" value="Genomic_DNA"/>
</dbReference>
<comment type="subcellular location">
    <subcellularLocation>
        <location evidence="2">Membrane</location>
        <topology evidence="2">Single-pass membrane protein</topology>
    </subcellularLocation>
</comment>
<feature type="active site" evidence="15">
    <location>
        <position position="143"/>
    </location>
</feature>
<evidence type="ECO:0000256" key="4">
    <source>
        <dbReference type="ARBA" id="ARBA00022499"/>
    </source>
</evidence>
<feature type="binding site" evidence="16">
    <location>
        <position position="522"/>
    </location>
    <ligand>
        <name>Zn(2+)</name>
        <dbReference type="ChEBI" id="CHEBI:29105"/>
        <label>1</label>
    </ligand>
</feature>
<dbReference type="SUPFAM" id="SSF53187">
    <property type="entry name" value="Zn-dependent exopeptidases"/>
    <property type="match status" value="1"/>
</dbReference>
<evidence type="ECO:0000256" key="14">
    <source>
        <dbReference type="ARBA" id="ARBA00023180"/>
    </source>
</evidence>
<keyword evidence="11" id="KW-0832">Ubl conjugation</keyword>
<keyword evidence="9" id="KW-0378">Hydrolase</keyword>
<dbReference type="AlphaFoldDB" id="A0A1X7RB27"/>
<gene>
    <name evidence="19" type="ORF">KASA_0H02211G</name>
</gene>
<dbReference type="GO" id="GO:0004181">
    <property type="term" value="F:metallocarboxypeptidase activity"/>
    <property type="evidence" value="ECO:0007669"/>
    <property type="project" value="InterPro"/>
</dbReference>
<evidence type="ECO:0000256" key="12">
    <source>
        <dbReference type="ARBA" id="ARBA00022989"/>
    </source>
</evidence>
<evidence type="ECO:0000256" key="17">
    <source>
        <dbReference type="SAM" id="SignalP"/>
    </source>
</evidence>
<dbReference type="Gene3D" id="3.40.630.10">
    <property type="entry name" value="Zn peptidases"/>
    <property type="match status" value="1"/>
</dbReference>
<proteinExistence type="inferred from homology"/>
<feature type="binding site" evidence="16">
    <location>
        <position position="178"/>
    </location>
    <ligand>
        <name>Zn(2+)</name>
        <dbReference type="ChEBI" id="CHEBI:29105"/>
        <label>2</label>
    </ligand>
</feature>
<dbReference type="InterPro" id="IPR002933">
    <property type="entry name" value="Peptidase_M20"/>
</dbReference>
<evidence type="ECO:0000313" key="20">
    <source>
        <dbReference type="Proteomes" id="UP000196158"/>
    </source>
</evidence>
<keyword evidence="4" id="KW-1017">Isopeptide bond</keyword>
<keyword evidence="6" id="KW-0645">Protease</keyword>
<feature type="binding site" evidence="16">
    <location>
        <position position="141"/>
    </location>
    <ligand>
        <name>Zn(2+)</name>
        <dbReference type="ChEBI" id="CHEBI:29105"/>
        <label>2</label>
    </ligand>
</feature>
<feature type="domain" description="Peptidase M20 dimerisation" evidence="18">
    <location>
        <begin position="261"/>
        <end position="415"/>
    </location>
</feature>
<keyword evidence="10 16" id="KW-0862">Zinc</keyword>
<dbReference type="PANTHER" id="PTHR45962">
    <property type="entry name" value="N-FATTY-ACYL-AMINO ACID SYNTHASE/HYDROLASE PM20D1"/>
    <property type="match status" value="1"/>
</dbReference>
<evidence type="ECO:0000256" key="10">
    <source>
        <dbReference type="ARBA" id="ARBA00022833"/>
    </source>
</evidence>
<evidence type="ECO:0000256" key="8">
    <source>
        <dbReference type="ARBA" id="ARBA00022723"/>
    </source>
</evidence>
<dbReference type="InterPro" id="IPR047177">
    <property type="entry name" value="Pept_M20A"/>
</dbReference>
<accession>A0A1X7RB27</accession>
<evidence type="ECO:0000256" key="15">
    <source>
        <dbReference type="PIRSR" id="PIRSR037217-1"/>
    </source>
</evidence>
<evidence type="ECO:0000256" key="3">
    <source>
        <dbReference type="ARBA" id="ARBA00006247"/>
    </source>
</evidence>
<evidence type="ECO:0000256" key="7">
    <source>
        <dbReference type="ARBA" id="ARBA00022692"/>
    </source>
</evidence>
<comment type="cofactor">
    <cofactor evidence="1">
        <name>Zn(2+)</name>
        <dbReference type="ChEBI" id="CHEBI:29105"/>
    </cofactor>
</comment>
<evidence type="ECO:0000313" key="19">
    <source>
        <dbReference type="EMBL" id="SMN22416.1"/>
    </source>
</evidence>
<dbReference type="Proteomes" id="UP000196158">
    <property type="component" value="Unassembled WGS sequence"/>
</dbReference>
<evidence type="ECO:0000256" key="13">
    <source>
        <dbReference type="ARBA" id="ARBA00023136"/>
    </source>
</evidence>
<evidence type="ECO:0000256" key="5">
    <source>
        <dbReference type="ARBA" id="ARBA00022645"/>
    </source>
</evidence>
<evidence type="ECO:0000256" key="9">
    <source>
        <dbReference type="ARBA" id="ARBA00022801"/>
    </source>
</evidence>
<keyword evidence="8 16" id="KW-0479">Metal-binding</keyword>
<dbReference type="OrthoDB" id="3064516at2759"/>
<dbReference type="GO" id="GO:0051603">
    <property type="term" value="P:proteolysis involved in protein catabolic process"/>
    <property type="evidence" value="ECO:0007669"/>
    <property type="project" value="TreeGrafter"/>
</dbReference>
<dbReference type="Gene3D" id="3.30.70.360">
    <property type="match status" value="1"/>
</dbReference>
<dbReference type="Pfam" id="PF07687">
    <property type="entry name" value="M20_dimer"/>
    <property type="match status" value="1"/>
</dbReference>
<dbReference type="InterPro" id="IPR017141">
    <property type="entry name" value="Pept_M20_carboxypep"/>
</dbReference>
<dbReference type="PANTHER" id="PTHR45962:SF1">
    <property type="entry name" value="N-FATTY-ACYL-AMINO ACID SYNTHASE_HYDROLASE PM20D1"/>
    <property type="match status" value="1"/>
</dbReference>
<keyword evidence="7" id="KW-0812">Transmembrane</keyword>
<reference evidence="19 20" key="1">
    <citation type="submission" date="2017-04" db="EMBL/GenBank/DDBJ databases">
        <authorList>
            <person name="Afonso C.L."/>
            <person name="Miller P.J."/>
            <person name="Scott M.A."/>
            <person name="Spackman E."/>
            <person name="Goraichik I."/>
            <person name="Dimitrov K.M."/>
            <person name="Suarez D.L."/>
            <person name="Swayne D.E."/>
        </authorList>
    </citation>
    <scope>NUCLEOTIDE SEQUENCE [LARGE SCALE GENOMIC DNA]</scope>
</reference>
<dbReference type="InterPro" id="IPR011650">
    <property type="entry name" value="Peptidase_M20_dimer"/>
</dbReference>
<name>A0A1X7RB27_9SACH</name>
<evidence type="ECO:0000256" key="16">
    <source>
        <dbReference type="PIRSR" id="PIRSR037217-2"/>
    </source>
</evidence>
<keyword evidence="14" id="KW-0325">Glycoprotein</keyword>
<dbReference type="InterPro" id="IPR036264">
    <property type="entry name" value="Bact_exopeptidase_dim_dom"/>
</dbReference>
<dbReference type="STRING" id="1789683.A0A1X7RB27"/>
<feature type="binding site" evidence="16">
    <location>
        <position position="213"/>
    </location>
    <ligand>
        <name>Zn(2+)</name>
        <dbReference type="ChEBI" id="CHEBI:29105"/>
        <label>1</label>
    </ligand>
</feature>
<dbReference type="GO" id="GO:0000328">
    <property type="term" value="C:fungal-type vacuole lumen"/>
    <property type="evidence" value="ECO:0007669"/>
    <property type="project" value="TreeGrafter"/>
</dbReference>
<dbReference type="FunFam" id="3.40.630.10:FF:000098">
    <property type="entry name" value="Gly-Xaa carboxypeptidase"/>
    <property type="match status" value="1"/>
</dbReference>
<organism evidence="19 20">
    <name type="scientific">Maudiozyma saulgeensis</name>
    <dbReference type="NCBI Taxonomy" id="1789683"/>
    <lineage>
        <taxon>Eukaryota</taxon>
        <taxon>Fungi</taxon>
        <taxon>Dikarya</taxon>
        <taxon>Ascomycota</taxon>
        <taxon>Saccharomycotina</taxon>
        <taxon>Saccharomycetes</taxon>
        <taxon>Saccharomycetales</taxon>
        <taxon>Saccharomycetaceae</taxon>
        <taxon>Maudiozyma</taxon>
    </lineage>
</organism>
<feature type="signal peptide" evidence="17">
    <location>
        <begin position="1"/>
        <end position="31"/>
    </location>
</feature>
<evidence type="ECO:0000256" key="11">
    <source>
        <dbReference type="ARBA" id="ARBA00022843"/>
    </source>
</evidence>
<dbReference type="SUPFAM" id="SSF55031">
    <property type="entry name" value="Bacterial exopeptidase dimerisation domain"/>
    <property type="match status" value="1"/>
</dbReference>
<keyword evidence="5 19" id="KW-0121">Carboxypeptidase</keyword>
<dbReference type="GO" id="GO:0046872">
    <property type="term" value="F:metal ion binding"/>
    <property type="evidence" value="ECO:0007669"/>
    <property type="project" value="UniProtKB-KW"/>
</dbReference>
<evidence type="ECO:0000259" key="18">
    <source>
        <dbReference type="Pfam" id="PF07687"/>
    </source>
</evidence>
<dbReference type="PIRSF" id="PIRSF037217">
    <property type="entry name" value="Carboxypeptidase_S"/>
    <property type="match status" value="1"/>
</dbReference>
<feature type="binding site" evidence="16">
    <location>
        <position position="178"/>
    </location>
    <ligand>
        <name>Zn(2+)</name>
        <dbReference type="ChEBI" id="CHEBI:29105"/>
        <label>1</label>
    </ligand>
</feature>
<protein>
    <submittedName>
        <fullName evidence="19">Similar to Saccharomyces cerevisiae YJL172W CPS1 Vacuolar carboxypeptidase yscS</fullName>
    </submittedName>
</protein>
<sequence>MKYPNMGKSNKLLSSAIALIALSKGLTQVQAADSLCQTATPLVPSFNNSILTILYDEEYKSDSIERLSGAVQIPTIIQDVNPDPADNPDYYAEFTKLHEYLKETFPLVHEHLTLELVNHYGLLYTWQGNNTSLQPMLFTAHQDVVPVENTTLDQWDFPPFSGHYDDATDFIYGRGAFDVKNLIIAHMEAIEKLLEDGYSTERTVLLAYGFDEESGGALGAGYIAPLLQDRYGENGVMVMFDEGAGVLKLDDSHYVATVTNAEKGTMNLVVTVNGKGGHSSSPPDHTTIGVAADFITVLENNPFGVQFNVQSPLYGLLTCAAEYSDDLPSDLKNLILGAADDTELETSLANFLVSNDMTKNYVRTTQAVDIVNGGVKINALPESAYFIVNHRIAFGSSVEETRQRVMKYANETAVKFDYGLVFEGNEIIPATDNGYIDVDLQRLLEPAPVTASSGPVWDLMAGTVSNLFENNIFAQKGEDSDIFITTAVVTGNTDSRHYWNVTDTIYRFTGGVTDPEILATMHTVNEHMSMDAHLQSTAFFYEFIVNANEHGSSI</sequence>
<feature type="chain" id="PRO_5012530409" evidence="17">
    <location>
        <begin position="32"/>
        <end position="554"/>
    </location>
</feature>
<keyword evidence="17" id="KW-0732">Signal</keyword>
<keyword evidence="20" id="KW-1185">Reference proteome</keyword>